<feature type="transmembrane region" description="Helical" evidence="5">
    <location>
        <begin position="54"/>
        <end position="75"/>
    </location>
</feature>
<name>A0ABV3XY84_9ACTN</name>
<dbReference type="InterPro" id="IPR052165">
    <property type="entry name" value="Membrane_assoc_protease"/>
</dbReference>
<keyword evidence="2 5" id="KW-0812">Transmembrane</keyword>
<dbReference type="InterPro" id="IPR002810">
    <property type="entry name" value="NfeD-like_C"/>
</dbReference>
<gene>
    <name evidence="7" type="ORF">AB6A68_00185</name>
</gene>
<evidence type="ECO:0000256" key="2">
    <source>
        <dbReference type="ARBA" id="ARBA00022692"/>
    </source>
</evidence>
<sequence>MVLTVVVVLVVVGLLIGVGIHVGPHGSIVTASVGMLAGIVLTLLISHSHSSLTALLWTLVVVLFIAAITVLLAGIRGLRSTQYHSKESVPGLTKLLDSAGVATSRLDPIGTVQIAGKGWSALNDADEPIEVGTTVFVTRIEGLKLHVIPEAPEGNNRKETP</sequence>
<feature type="transmembrane region" description="Helical" evidence="5">
    <location>
        <begin position="6"/>
        <end position="23"/>
    </location>
</feature>
<dbReference type="RefSeq" id="WP_298385444.1">
    <property type="nucleotide sequence ID" value="NZ_JBFSHR010000001.1"/>
</dbReference>
<evidence type="ECO:0000259" key="6">
    <source>
        <dbReference type="Pfam" id="PF01957"/>
    </source>
</evidence>
<dbReference type="Pfam" id="PF01957">
    <property type="entry name" value="NfeD"/>
    <property type="match status" value="1"/>
</dbReference>
<protein>
    <submittedName>
        <fullName evidence="7">NfeD family protein</fullName>
    </submittedName>
</protein>
<keyword evidence="3 5" id="KW-1133">Transmembrane helix</keyword>
<dbReference type="Proteomes" id="UP001560267">
    <property type="component" value="Unassembled WGS sequence"/>
</dbReference>
<evidence type="ECO:0000256" key="1">
    <source>
        <dbReference type="ARBA" id="ARBA00004141"/>
    </source>
</evidence>
<dbReference type="PANTHER" id="PTHR33507:SF3">
    <property type="entry name" value="INNER MEMBRANE PROTEIN YBBJ"/>
    <property type="match status" value="1"/>
</dbReference>
<keyword evidence="4 5" id="KW-0472">Membrane</keyword>
<evidence type="ECO:0000313" key="7">
    <source>
        <dbReference type="EMBL" id="MEX6428266.1"/>
    </source>
</evidence>
<comment type="subcellular location">
    <subcellularLocation>
        <location evidence="1">Membrane</location>
        <topology evidence="1">Multi-pass membrane protein</topology>
    </subcellularLocation>
</comment>
<keyword evidence="8" id="KW-1185">Reference proteome</keyword>
<evidence type="ECO:0000313" key="8">
    <source>
        <dbReference type="Proteomes" id="UP001560267"/>
    </source>
</evidence>
<comment type="caution">
    <text evidence="7">The sequence shown here is derived from an EMBL/GenBank/DDBJ whole genome shotgun (WGS) entry which is preliminary data.</text>
</comment>
<organism evidence="7 8">
    <name type="scientific">Ferrimicrobium acidiphilum</name>
    <dbReference type="NCBI Taxonomy" id="121039"/>
    <lineage>
        <taxon>Bacteria</taxon>
        <taxon>Bacillati</taxon>
        <taxon>Actinomycetota</taxon>
        <taxon>Acidimicrobiia</taxon>
        <taxon>Acidimicrobiales</taxon>
        <taxon>Acidimicrobiaceae</taxon>
        <taxon>Ferrimicrobium</taxon>
    </lineage>
</organism>
<dbReference type="Gene3D" id="2.40.50.140">
    <property type="entry name" value="Nucleic acid-binding proteins"/>
    <property type="match status" value="1"/>
</dbReference>
<accession>A0ABV3XY84</accession>
<dbReference type="EMBL" id="JBFSHR010000001">
    <property type="protein sequence ID" value="MEX6428266.1"/>
    <property type="molecule type" value="Genomic_DNA"/>
</dbReference>
<evidence type="ECO:0000256" key="5">
    <source>
        <dbReference type="SAM" id="Phobius"/>
    </source>
</evidence>
<evidence type="ECO:0000256" key="3">
    <source>
        <dbReference type="ARBA" id="ARBA00022989"/>
    </source>
</evidence>
<feature type="transmembrane region" description="Helical" evidence="5">
    <location>
        <begin position="28"/>
        <end position="48"/>
    </location>
</feature>
<evidence type="ECO:0000256" key="4">
    <source>
        <dbReference type="ARBA" id="ARBA00023136"/>
    </source>
</evidence>
<dbReference type="InterPro" id="IPR012340">
    <property type="entry name" value="NA-bd_OB-fold"/>
</dbReference>
<dbReference type="PANTHER" id="PTHR33507">
    <property type="entry name" value="INNER MEMBRANE PROTEIN YBBJ"/>
    <property type="match status" value="1"/>
</dbReference>
<dbReference type="SUPFAM" id="SSF141322">
    <property type="entry name" value="NfeD domain-like"/>
    <property type="match status" value="1"/>
</dbReference>
<feature type="domain" description="NfeD-like C-terminal" evidence="6">
    <location>
        <begin position="95"/>
        <end position="147"/>
    </location>
</feature>
<proteinExistence type="predicted"/>
<reference evidence="7 8" key="1">
    <citation type="submission" date="2024-07" db="EMBL/GenBank/DDBJ databases">
        <title>Draft Genome Sequence of Ferrimicrobium acidiphilum Strain YE2023, Isolated from a Pulp of Bioleach Reactor.</title>
        <authorList>
            <person name="Elkina Y.A."/>
            <person name="Bulaeva A.G."/>
            <person name="Beletsky A.V."/>
            <person name="Mardanov A.V."/>
        </authorList>
    </citation>
    <scope>NUCLEOTIDE SEQUENCE [LARGE SCALE GENOMIC DNA]</scope>
    <source>
        <strain evidence="7 8">YE2023</strain>
    </source>
</reference>